<reference evidence="10 11" key="1">
    <citation type="submission" date="2019-01" db="EMBL/GenBank/DDBJ databases">
        <authorList>
            <person name="Chen W.-M."/>
        </authorList>
    </citation>
    <scope>NUCLEOTIDE SEQUENCE [LARGE SCALE GENOMIC DNA]</scope>
    <source>
        <strain evidence="10 11">CCP-6</strain>
    </source>
</reference>
<dbReference type="EMBL" id="SACL01000013">
    <property type="protein sequence ID" value="RVT90617.1"/>
    <property type="molecule type" value="Genomic_DNA"/>
</dbReference>
<dbReference type="AlphaFoldDB" id="A0A437LZ01"/>
<evidence type="ECO:0000313" key="10">
    <source>
        <dbReference type="EMBL" id="RVT90617.1"/>
    </source>
</evidence>
<feature type="region of interest" description="Disordered" evidence="8">
    <location>
        <begin position="1"/>
        <end position="20"/>
    </location>
</feature>
<evidence type="ECO:0000256" key="4">
    <source>
        <dbReference type="ARBA" id="ARBA00016377"/>
    </source>
</evidence>
<accession>A0A437LZ01</accession>
<dbReference type="PANTHER" id="PTHR11839:SF18">
    <property type="entry name" value="NUDIX HYDROLASE DOMAIN-CONTAINING PROTEIN"/>
    <property type="match status" value="1"/>
</dbReference>
<dbReference type="CDD" id="cd03424">
    <property type="entry name" value="NUDIX_ADPRase_Nudt5_UGPPase_Nudt14"/>
    <property type="match status" value="1"/>
</dbReference>
<evidence type="ECO:0000256" key="8">
    <source>
        <dbReference type="SAM" id="MobiDB-lite"/>
    </source>
</evidence>
<evidence type="ECO:0000313" key="11">
    <source>
        <dbReference type="Proteomes" id="UP000282957"/>
    </source>
</evidence>
<evidence type="ECO:0000256" key="2">
    <source>
        <dbReference type="ARBA" id="ARBA00001946"/>
    </source>
</evidence>
<sequence length="196" mass="21714">MPSDDPLRDRDLPPPPGGWETLARREVMKEPYLHISAETVRTGQGKVLDTWWILHFPDWVMVVPVTEAGELVLLRQWRQGVRAVSLEVPGGTLEEGETDPLATGARELLEETGYEAAELRSLGFLWPDPSRNANRCHMVLALGCRKVAEPVLEPGESIESFTVPMAEAKAMLLRGDMMSTVQATTLMRGLAELGEL</sequence>
<comment type="catalytic activity">
    <reaction evidence="1">
        <text>GDP-alpha-D-mannose + H2O = alpha-D-mannose 1-phosphate + GMP + 2 H(+)</text>
        <dbReference type="Rhea" id="RHEA:27978"/>
        <dbReference type="ChEBI" id="CHEBI:15377"/>
        <dbReference type="ChEBI" id="CHEBI:15378"/>
        <dbReference type="ChEBI" id="CHEBI:57527"/>
        <dbReference type="ChEBI" id="CHEBI:58115"/>
        <dbReference type="ChEBI" id="CHEBI:58409"/>
    </reaction>
</comment>
<dbReference type="InterPro" id="IPR015797">
    <property type="entry name" value="NUDIX_hydrolase-like_dom_sf"/>
</dbReference>
<dbReference type="GO" id="GO:0006753">
    <property type="term" value="P:nucleoside phosphate metabolic process"/>
    <property type="evidence" value="ECO:0007669"/>
    <property type="project" value="TreeGrafter"/>
</dbReference>
<evidence type="ECO:0000256" key="6">
    <source>
        <dbReference type="ARBA" id="ARBA00032162"/>
    </source>
</evidence>
<proteinExistence type="inferred from homology"/>
<feature type="domain" description="Nudix hydrolase" evidence="9">
    <location>
        <begin position="55"/>
        <end position="185"/>
    </location>
</feature>
<dbReference type="PROSITE" id="PS51462">
    <property type="entry name" value="NUDIX"/>
    <property type="match status" value="1"/>
</dbReference>
<dbReference type="SUPFAM" id="SSF55811">
    <property type="entry name" value="Nudix"/>
    <property type="match status" value="1"/>
</dbReference>
<dbReference type="InterPro" id="IPR000086">
    <property type="entry name" value="NUDIX_hydrolase_dom"/>
</dbReference>
<feature type="compositionally biased region" description="Basic and acidic residues" evidence="8">
    <location>
        <begin position="1"/>
        <end position="12"/>
    </location>
</feature>
<dbReference type="RefSeq" id="WP_127790059.1">
    <property type="nucleotide sequence ID" value="NZ_SACL01000013.1"/>
</dbReference>
<evidence type="ECO:0000256" key="5">
    <source>
        <dbReference type="ARBA" id="ARBA00022801"/>
    </source>
</evidence>
<dbReference type="OrthoDB" id="9806150at2"/>
<organism evidence="10 11">
    <name type="scientific">Rhodovarius crocodyli</name>
    <dbReference type="NCBI Taxonomy" id="1979269"/>
    <lineage>
        <taxon>Bacteria</taxon>
        <taxon>Pseudomonadati</taxon>
        <taxon>Pseudomonadota</taxon>
        <taxon>Alphaproteobacteria</taxon>
        <taxon>Acetobacterales</taxon>
        <taxon>Roseomonadaceae</taxon>
        <taxon>Rhodovarius</taxon>
    </lineage>
</organism>
<dbReference type="Gene3D" id="3.90.79.10">
    <property type="entry name" value="Nucleoside Triphosphate Pyrophosphohydrolase"/>
    <property type="match status" value="1"/>
</dbReference>
<comment type="caution">
    <text evidence="10">The sequence shown here is derived from an EMBL/GenBank/DDBJ whole genome shotgun (WGS) entry which is preliminary data.</text>
</comment>
<dbReference type="PANTHER" id="PTHR11839">
    <property type="entry name" value="UDP/ADP-SUGAR PYROPHOSPHATASE"/>
    <property type="match status" value="1"/>
</dbReference>
<gene>
    <name evidence="10" type="ORF">EOD42_23595</name>
</gene>
<evidence type="ECO:0000256" key="3">
    <source>
        <dbReference type="ARBA" id="ARBA00007275"/>
    </source>
</evidence>
<comment type="similarity">
    <text evidence="3">Belongs to the Nudix hydrolase family. NudK subfamily.</text>
</comment>
<name>A0A437LZ01_9PROT</name>
<keyword evidence="5 10" id="KW-0378">Hydrolase</keyword>
<evidence type="ECO:0000259" key="9">
    <source>
        <dbReference type="PROSITE" id="PS51462"/>
    </source>
</evidence>
<keyword evidence="11" id="KW-1185">Reference proteome</keyword>
<dbReference type="Pfam" id="PF00293">
    <property type="entry name" value="NUDIX"/>
    <property type="match status" value="1"/>
</dbReference>
<dbReference type="GO" id="GO:0016787">
    <property type="term" value="F:hydrolase activity"/>
    <property type="evidence" value="ECO:0007669"/>
    <property type="project" value="UniProtKB-KW"/>
</dbReference>
<protein>
    <recommendedName>
        <fullName evidence="4">GDP-mannose pyrophosphatase</fullName>
    </recommendedName>
    <alternativeName>
        <fullName evidence="6">GDP-mannose hydrolase</fullName>
    </alternativeName>
    <alternativeName>
        <fullName evidence="7">GDPMK</fullName>
    </alternativeName>
</protein>
<dbReference type="GO" id="GO:0019693">
    <property type="term" value="P:ribose phosphate metabolic process"/>
    <property type="evidence" value="ECO:0007669"/>
    <property type="project" value="TreeGrafter"/>
</dbReference>
<evidence type="ECO:0000256" key="1">
    <source>
        <dbReference type="ARBA" id="ARBA00000847"/>
    </source>
</evidence>
<dbReference type="Proteomes" id="UP000282957">
    <property type="component" value="Unassembled WGS sequence"/>
</dbReference>
<evidence type="ECO:0000256" key="7">
    <source>
        <dbReference type="ARBA" id="ARBA00032272"/>
    </source>
</evidence>
<comment type="cofactor">
    <cofactor evidence="2">
        <name>Mg(2+)</name>
        <dbReference type="ChEBI" id="CHEBI:18420"/>
    </cofactor>
</comment>